<evidence type="ECO:0000313" key="4">
    <source>
        <dbReference type="EMBL" id="WTQ74346.1"/>
    </source>
</evidence>
<dbReference type="PROSITE" id="PS51257">
    <property type="entry name" value="PROKAR_LIPOPROTEIN"/>
    <property type="match status" value="1"/>
</dbReference>
<keyword evidence="2" id="KW-0732">Signal</keyword>
<feature type="compositionally biased region" description="Low complexity" evidence="1">
    <location>
        <begin position="57"/>
        <end position="80"/>
    </location>
</feature>
<evidence type="ECO:0000256" key="1">
    <source>
        <dbReference type="SAM" id="MobiDB-lite"/>
    </source>
</evidence>
<feature type="compositionally biased region" description="Polar residues" evidence="1">
    <location>
        <begin position="97"/>
        <end position="113"/>
    </location>
</feature>
<organism evidence="4">
    <name type="scientific">Streptomyces sp. NBC_00148</name>
    <dbReference type="NCBI Taxonomy" id="2903626"/>
    <lineage>
        <taxon>Bacteria</taxon>
        <taxon>Bacillati</taxon>
        <taxon>Actinomycetota</taxon>
        <taxon>Actinomycetes</taxon>
        <taxon>Kitasatosporales</taxon>
        <taxon>Streptomycetaceae</taxon>
        <taxon>Streptomyces</taxon>
    </lineage>
</organism>
<sequence>MRNLHFRRAARTSVLGGAALVAALALTACQGGDTAAADNAAGSAPQKPAAGTSAAPASDSTKTDGSGTSASGAASGSGSDTAKESGSATRAPAAKQPQDSDTGSGSLPTCTGANTKLTITSVQRPVNHMLLTVTNTGSKACNAFYYPFLKFGEAQSVPPVVEDSKPQAVVTISPGESAYAGVTTSSADGSGTGGYSTQDLSVGFQDRNSGSASGMVDVPLGKDVYVDSTLTVTYWQSEMDNALMY</sequence>
<evidence type="ECO:0000256" key="2">
    <source>
        <dbReference type="SAM" id="SignalP"/>
    </source>
</evidence>
<feature type="region of interest" description="Disordered" evidence="1">
    <location>
        <begin position="37"/>
        <end position="113"/>
    </location>
</feature>
<gene>
    <name evidence="4" type="ORF">OG222_15085</name>
</gene>
<protein>
    <submittedName>
        <fullName evidence="4">DUF4232 domain-containing protein</fullName>
    </submittedName>
</protein>
<evidence type="ECO:0000259" key="3">
    <source>
        <dbReference type="Pfam" id="PF14016"/>
    </source>
</evidence>
<feature type="chain" id="PRO_5043367453" evidence="2">
    <location>
        <begin position="28"/>
        <end position="245"/>
    </location>
</feature>
<accession>A0AAU1LSU6</accession>
<reference evidence="4" key="1">
    <citation type="submission" date="2022-10" db="EMBL/GenBank/DDBJ databases">
        <title>The complete genomes of actinobacterial strains from the NBC collection.</title>
        <authorList>
            <person name="Joergensen T.S."/>
            <person name="Alvarez Arevalo M."/>
            <person name="Sterndorff E.B."/>
            <person name="Faurdal D."/>
            <person name="Vuksanovic O."/>
            <person name="Mourched A.-S."/>
            <person name="Charusanti P."/>
            <person name="Shaw S."/>
            <person name="Blin K."/>
            <person name="Weber T."/>
        </authorList>
    </citation>
    <scope>NUCLEOTIDE SEQUENCE</scope>
    <source>
        <strain evidence="4">NBC_00148</strain>
    </source>
</reference>
<dbReference type="EMBL" id="CP108169">
    <property type="protein sequence ID" value="WTQ74346.1"/>
    <property type="molecule type" value="Genomic_DNA"/>
</dbReference>
<name>A0AAU1LSU6_9ACTN</name>
<dbReference type="InterPro" id="IPR025326">
    <property type="entry name" value="DUF4232"/>
</dbReference>
<feature type="domain" description="DUF4232" evidence="3">
    <location>
        <begin position="110"/>
        <end position="236"/>
    </location>
</feature>
<feature type="signal peptide" evidence="2">
    <location>
        <begin position="1"/>
        <end position="27"/>
    </location>
</feature>
<dbReference type="AlphaFoldDB" id="A0AAU1LSU6"/>
<dbReference type="Pfam" id="PF14016">
    <property type="entry name" value="DUF4232"/>
    <property type="match status" value="1"/>
</dbReference>
<proteinExistence type="predicted"/>